<name>A0A0H2S762_9AGAM</name>
<evidence type="ECO:0000313" key="2">
    <source>
        <dbReference type="EMBL" id="KLO12686.1"/>
    </source>
</evidence>
<reference evidence="2 3" key="1">
    <citation type="submission" date="2015-04" db="EMBL/GenBank/DDBJ databases">
        <title>Complete genome sequence of Schizopora paradoxa KUC8140, a cosmopolitan wood degrader in East Asia.</title>
        <authorList>
            <consortium name="DOE Joint Genome Institute"/>
            <person name="Min B."/>
            <person name="Park H."/>
            <person name="Jang Y."/>
            <person name="Kim J.-J."/>
            <person name="Kim K.H."/>
            <person name="Pangilinan J."/>
            <person name="Lipzen A."/>
            <person name="Riley R."/>
            <person name="Grigoriev I.V."/>
            <person name="Spatafora J.W."/>
            <person name="Choi I.-G."/>
        </authorList>
    </citation>
    <scope>NUCLEOTIDE SEQUENCE [LARGE SCALE GENOMIC DNA]</scope>
    <source>
        <strain evidence="2 3">KUC8140</strain>
    </source>
</reference>
<protein>
    <submittedName>
        <fullName evidence="2">Uncharacterized protein</fullName>
    </submittedName>
</protein>
<evidence type="ECO:0000313" key="3">
    <source>
        <dbReference type="Proteomes" id="UP000053477"/>
    </source>
</evidence>
<sequence length="419" mass="46137">MNEKSFIHIGCTAGNVVTRFVSFWSGNLREVYHHSHSLHLRKDRLQRYMKHGTFTIYVQGLTRGSVLLNVNMSTTLSDVTQQLRCQHLIPSQNSIFKYHFFSPLHSSALRLTNCLYDKGLRSLSTIHTRFFLVGGVNGDVNGVGNGKRHVANTRYDNVNNVDCGALPWGFTSQGSASKTGGAPSPQPMQSQNDPSPGPLTSSVTAQDTSSLQTLKRSNAGNDLDSNLEFQIMPPATKRPCTTIVDDDEVQAAASTPAASSPSSTKGKAKANSQPDNSTPTNHNKPVKVISIDNEDDTKLKSSLSTTLDCNFFFDESYKQPHPTPSTPGKTQKAVHKPAYTMFCSTTGFVSKLDKGKKEKPNTPTNFPYLHDTYMEAVICWLISTDLPLQTLENPLFCELIEIITRSKDGEVKHPTRQAV</sequence>
<feature type="compositionally biased region" description="Polar residues" evidence="1">
    <location>
        <begin position="187"/>
        <end position="228"/>
    </location>
</feature>
<dbReference type="EMBL" id="KQ085972">
    <property type="protein sequence ID" value="KLO12686.1"/>
    <property type="molecule type" value="Genomic_DNA"/>
</dbReference>
<keyword evidence="3" id="KW-1185">Reference proteome</keyword>
<accession>A0A0H2S762</accession>
<gene>
    <name evidence="2" type="ORF">SCHPADRAFT_940967</name>
</gene>
<organism evidence="2 3">
    <name type="scientific">Schizopora paradoxa</name>
    <dbReference type="NCBI Taxonomy" id="27342"/>
    <lineage>
        <taxon>Eukaryota</taxon>
        <taxon>Fungi</taxon>
        <taxon>Dikarya</taxon>
        <taxon>Basidiomycota</taxon>
        <taxon>Agaricomycotina</taxon>
        <taxon>Agaricomycetes</taxon>
        <taxon>Hymenochaetales</taxon>
        <taxon>Schizoporaceae</taxon>
        <taxon>Schizopora</taxon>
    </lineage>
</organism>
<evidence type="ECO:0000256" key="1">
    <source>
        <dbReference type="SAM" id="MobiDB-lite"/>
    </source>
</evidence>
<feature type="compositionally biased region" description="Polar residues" evidence="1">
    <location>
        <begin position="271"/>
        <end position="283"/>
    </location>
</feature>
<dbReference type="InParanoid" id="A0A0H2S762"/>
<dbReference type="OrthoDB" id="3256444at2759"/>
<dbReference type="AlphaFoldDB" id="A0A0H2S762"/>
<feature type="region of interest" description="Disordered" evidence="1">
    <location>
        <begin position="174"/>
        <end position="293"/>
    </location>
</feature>
<proteinExistence type="predicted"/>
<feature type="compositionally biased region" description="Low complexity" evidence="1">
    <location>
        <begin position="251"/>
        <end position="265"/>
    </location>
</feature>
<dbReference type="Proteomes" id="UP000053477">
    <property type="component" value="Unassembled WGS sequence"/>
</dbReference>